<reference evidence="3" key="1">
    <citation type="submission" date="2019-11" db="UniProtKB">
        <authorList>
            <consortium name="WormBaseParasite"/>
        </authorList>
    </citation>
    <scope>IDENTIFICATION</scope>
</reference>
<dbReference type="SMART" id="SM00198">
    <property type="entry name" value="SCP"/>
    <property type="match status" value="1"/>
</dbReference>
<dbReference type="Pfam" id="PF00188">
    <property type="entry name" value="CAP"/>
    <property type="match status" value="1"/>
</dbReference>
<dbReference type="PRINTS" id="PR00837">
    <property type="entry name" value="V5TPXLIKE"/>
</dbReference>
<feature type="signal peptide" evidence="1">
    <location>
        <begin position="1"/>
        <end position="19"/>
    </location>
</feature>
<evidence type="ECO:0000256" key="1">
    <source>
        <dbReference type="SAM" id="SignalP"/>
    </source>
</evidence>
<protein>
    <submittedName>
        <fullName evidence="3">SCP domain-containing protein</fullName>
    </submittedName>
</protein>
<feature type="chain" id="PRO_5024303536" evidence="1">
    <location>
        <begin position="20"/>
        <end position="198"/>
    </location>
</feature>
<dbReference type="SUPFAM" id="SSF55797">
    <property type="entry name" value="PR-1-like"/>
    <property type="match status" value="1"/>
</dbReference>
<name>A0A5K3FEV4_MESCO</name>
<evidence type="ECO:0000259" key="2">
    <source>
        <dbReference type="SMART" id="SM00198"/>
    </source>
</evidence>
<dbReference type="InterPro" id="IPR035940">
    <property type="entry name" value="CAP_sf"/>
</dbReference>
<dbReference type="InterPro" id="IPR014044">
    <property type="entry name" value="CAP_dom"/>
</dbReference>
<dbReference type="WBParaSite" id="MCU_007268-RA">
    <property type="protein sequence ID" value="MCU_007268-RA"/>
    <property type="gene ID" value="MCU_007268"/>
</dbReference>
<dbReference type="InterPro" id="IPR001283">
    <property type="entry name" value="CRISP-related"/>
</dbReference>
<sequence>MILCLIFLVLCTAAELTQEQQDYLDAHTAVRAGVDPPAKNMQPLAYEVTLEAKAKGYVSNCTTVRPQGDEYGNLGMTTLNVEKENLTESIIMALIAEGSKYNYTPNTCSDGSCTNYKQAVWAETNKCGCATNECSSATGQTEEGATLRPSSKTAFMICFYQPTGNITGERPYKTNSAPTMLSTVTMLISAMFAIHCYV</sequence>
<proteinExistence type="predicted"/>
<dbReference type="AlphaFoldDB" id="A0A5K3FEV4"/>
<feature type="domain" description="SCP" evidence="2">
    <location>
        <begin position="18"/>
        <end position="168"/>
    </location>
</feature>
<evidence type="ECO:0000313" key="3">
    <source>
        <dbReference type="WBParaSite" id="MCU_007268-RA"/>
    </source>
</evidence>
<accession>A0A5K3FEV4</accession>
<dbReference type="PANTHER" id="PTHR10334">
    <property type="entry name" value="CYSTEINE-RICH SECRETORY PROTEIN-RELATED"/>
    <property type="match status" value="1"/>
</dbReference>
<organism evidence="3">
    <name type="scientific">Mesocestoides corti</name>
    <name type="common">Flatworm</name>
    <dbReference type="NCBI Taxonomy" id="53468"/>
    <lineage>
        <taxon>Eukaryota</taxon>
        <taxon>Metazoa</taxon>
        <taxon>Spiralia</taxon>
        <taxon>Lophotrochozoa</taxon>
        <taxon>Platyhelminthes</taxon>
        <taxon>Cestoda</taxon>
        <taxon>Eucestoda</taxon>
        <taxon>Cyclophyllidea</taxon>
        <taxon>Mesocestoididae</taxon>
        <taxon>Mesocestoides</taxon>
    </lineage>
</organism>
<dbReference type="Gene3D" id="3.40.33.10">
    <property type="entry name" value="CAP"/>
    <property type="match status" value="1"/>
</dbReference>
<keyword evidence="1" id="KW-0732">Signal</keyword>